<gene>
    <name evidence="1" type="ORF">V1351_09385</name>
</gene>
<dbReference type="GO" id="GO:0016787">
    <property type="term" value="F:hydrolase activity"/>
    <property type="evidence" value="ECO:0007669"/>
    <property type="project" value="UniProtKB-KW"/>
</dbReference>
<protein>
    <submittedName>
        <fullName evidence="1">HAD-IA family hydrolase</fullName>
    </submittedName>
</protein>
<dbReference type="PANTHER" id="PTHR43611">
    <property type="entry name" value="ALPHA-D-GLUCOSE 1-PHOSPHATE PHOSPHATASE"/>
    <property type="match status" value="1"/>
</dbReference>
<dbReference type="EMBL" id="CP144913">
    <property type="protein sequence ID" value="WXB75179.1"/>
    <property type="molecule type" value="Genomic_DNA"/>
</dbReference>
<dbReference type="SUPFAM" id="SSF56784">
    <property type="entry name" value="HAD-like"/>
    <property type="match status" value="1"/>
</dbReference>
<dbReference type="InterPro" id="IPR023214">
    <property type="entry name" value="HAD_sf"/>
</dbReference>
<dbReference type="InterPro" id="IPR036412">
    <property type="entry name" value="HAD-like_sf"/>
</dbReference>
<dbReference type="InterPro" id="IPR006439">
    <property type="entry name" value="HAD-SF_hydro_IA"/>
</dbReference>
<sequence>MPDVAVEVMLWDCDGVLQHGLFDWRERLDRTVGPGFARKVFEAELPALRGERSLRAVLRDLLEQENRSRRLPVTIEDLLGIWEQFDLDLQAIGLVEEVRRLGVRCLLATNQQDHRVRFMREVHGYDDIVDGAYWSSEVGAMKPDPAFFEHILDDLAVPADRVGFVDDVRANVESAQSLGIRGVHHVPASGAAGLRRALHPLVPALAGTLHQPDP</sequence>
<evidence type="ECO:0000313" key="1">
    <source>
        <dbReference type="EMBL" id="WXB75179.1"/>
    </source>
</evidence>
<name>A0ABZ2MDP9_9MICO</name>
<accession>A0ABZ2MDP9</accession>
<proteinExistence type="predicted"/>
<dbReference type="SFLD" id="SFLDG01129">
    <property type="entry name" value="C1.5:_HAD__Beta-PGM__Phosphata"/>
    <property type="match status" value="1"/>
</dbReference>
<dbReference type="PRINTS" id="PR00413">
    <property type="entry name" value="HADHALOGNASE"/>
</dbReference>
<evidence type="ECO:0000313" key="2">
    <source>
        <dbReference type="Proteomes" id="UP001382727"/>
    </source>
</evidence>
<dbReference type="PANTHER" id="PTHR43611:SF3">
    <property type="entry name" value="FLAVIN MONONUCLEOTIDE HYDROLASE 1, CHLOROPLATIC"/>
    <property type="match status" value="1"/>
</dbReference>
<dbReference type="NCBIfam" id="TIGR01509">
    <property type="entry name" value="HAD-SF-IA-v3"/>
    <property type="match status" value="1"/>
</dbReference>
<dbReference type="SFLD" id="SFLDS00003">
    <property type="entry name" value="Haloacid_Dehalogenase"/>
    <property type="match status" value="1"/>
</dbReference>
<dbReference type="Pfam" id="PF00702">
    <property type="entry name" value="Hydrolase"/>
    <property type="match status" value="1"/>
</dbReference>
<keyword evidence="1" id="KW-0378">Hydrolase</keyword>
<reference evidence="1 2" key="1">
    <citation type="submission" date="2024-02" db="EMBL/GenBank/DDBJ databases">
        <title>Janibacter sp. nov., isolated from gut of marine sandworm.</title>
        <authorList>
            <person name="Kim B."/>
            <person name="Jun M.O."/>
            <person name="Shin N.-R."/>
        </authorList>
    </citation>
    <scope>NUCLEOTIDE SEQUENCE [LARGE SCALE GENOMIC DNA]</scope>
    <source>
        <strain evidence="1 2">A1S7</strain>
    </source>
</reference>
<dbReference type="Gene3D" id="3.40.50.1000">
    <property type="entry name" value="HAD superfamily/HAD-like"/>
    <property type="match status" value="1"/>
</dbReference>
<dbReference type="Proteomes" id="UP001382727">
    <property type="component" value="Chromosome"/>
</dbReference>
<dbReference type="RefSeq" id="WP_338747892.1">
    <property type="nucleotide sequence ID" value="NZ_CP144913.1"/>
</dbReference>
<organism evidence="1 2">
    <name type="scientific">Janibacter alittae</name>
    <dbReference type="NCBI Taxonomy" id="3115209"/>
    <lineage>
        <taxon>Bacteria</taxon>
        <taxon>Bacillati</taxon>
        <taxon>Actinomycetota</taxon>
        <taxon>Actinomycetes</taxon>
        <taxon>Micrococcales</taxon>
        <taxon>Intrasporangiaceae</taxon>
        <taxon>Janibacter</taxon>
    </lineage>
</organism>
<keyword evidence="2" id="KW-1185">Reference proteome</keyword>